<dbReference type="GO" id="GO:0080030">
    <property type="term" value="F:methyl indole-3-acetate esterase activity"/>
    <property type="evidence" value="ECO:0007669"/>
    <property type="project" value="TreeGrafter"/>
</dbReference>
<sequence>MAQAPMSTGGGAMELGGGGHESVERRRRHQHHFVLVHGLCHGAWCWYKAAAALRRAGHRATALDMAASGAHPARVDEVRTFEDYSRPLLDALAALPPAGGDGDDEERVVLVGHSQGGFSVALAAERFPERVAAVVLLTAAMPPVGRPMSATTEEHVNYVGAEFFLDSMELEQQNADIPGNPVIFGPNFMAQILYHLSPQEDLTLGLSLIRPTNKFTGDALMRDPGLLTKERYGSTRRVFVVVEDDRGIPAEFQRRMVAESPGVEVVDFAGADHMAMISSPAKLAELLVRIADKAQ</sequence>
<dbReference type="AlphaFoldDB" id="A0A0D9ZYA8"/>
<proteinExistence type="predicted"/>
<feature type="region of interest" description="Disordered" evidence="1">
    <location>
        <begin position="1"/>
        <end position="24"/>
    </location>
</feature>
<evidence type="ECO:0000256" key="1">
    <source>
        <dbReference type="SAM" id="MobiDB-lite"/>
    </source>
</evidence>
<evidence type="ECO:0000259" key="2">
    <source>
        <dbReference type="Pfam" id="PF12697"/>
    </source>
</evidence>
<dbReference type="EnsemblPlants" id="OGLUM05G14870.1">
    <property type="protein sequence ID" value="OGLUM05G14870.1"/>
    <property type="gene ID" value="OGLUM05G14870"/>
</dbReference>
<dbReference type="FunFam" id="3.40.50.1820:FF:000051">
    <property type="entry name" value="(S)-hydroxynitrile lyase"/>
    <property type="match status" value="1"/>
</dbReference>
<dbReference type="STRING" id="40148.A0A0D9ZYA8"/>
<dbReference type="HOGENOM" id="CLU_046066_0_1_1"/>
<evidence type="ECO:0000313" key="3">
    <source>
        <dbReference type="EnsemblPlants" id="OGLUM05G14870.1"/>
    </source>
</evidence>
<evidence type="ECO:0000313" key="4">
    <source>
        <dbReference type="Proteomes" id="UP000026961"/>
    </source>
</evidence>
<dbReference type="PANTHER" id="PTHR10992">
    <property type="entry name" value="METHYLESTERASE FAMILY MEMBER"/>
    <property type="match status" value="1"/>
</dbReference>
<accession>A0A0D9ZYA8</accession>
<dbReference type="InterPro" id="IPR045889">
    <property type="entry name" value="MES/HNL"/>
</dbReference>
<dbReference type="Gramene" id="OGLUM05G14870.1">
    <property type="protein sequence ID" value="OGLUM05G14870.1"/>
    <property type="gene ID" value="OGLUM05G14870"/>
</dbReference>
<dbReference type="InterPro" id="IPR000073">
    <property type="entry name" value="AB_hydrolase_1"/>
</dbReference>
<dbReference type="PRINTS" id="PR00111">
    <property type="entry name" value="ABHYDROLASE"/>
</dbReference>
<name>A0A0D9ZYA8_9ORYZ</name>
<reference evidence="3" key="1">
    <citation type="submission" date="2015-04" db="UniProtKB">
        <authorList>
            <consortium name="EnsemblPlants"/>
        </authorList>
    </citation>
    <scope>IDENTIFICATION</scope>
</reference>
<dbReference type="InterPro" id="IPR029058">
    <property type="entry name" value="AB_hydrolase_fold"/>
</dbReference>
<dbReference type="eggNOG" id="ENOG502QQCC">
    <property type="taxonomic scope" value="Eukaryota"/>
</dbReference>
<dbReference type="GO" id="GO:0080032">
    <property type="term" value="F:methyl jasmonate esterase activity"/>
    <property type="evidence" value="ECO:0007669"/>
    <property type="project" value="TreeGrafter"/>
</dbReference>
<dbReference type="GO" id="GO:0009694">
    <property type="term" value="P:jasmonic acid metabolic process"/>
    <property type="evidence" value="ECO:0007669"/>
    <property type="project" value="TreeGrafter"/>
</dbReference>
<protein>
    <recommendedName>
        <fullName evidence="2">AB hydrolase-1 domain-containing protein</fullName>
    </recommendedName>
</protein>
<dbReference type="Gene3D" id="3.40.50.1820">
    <property type="entry name" value="alpha/beta hydrolase"/>
    <property type="match status" value="1"/>
</dbReference>
<dbReference type="GO" id="GO:0080031">
    <property type="term" value="F:methyl salicylate esterase activity"/>
    <property type="evidence" value="ECO:0007669"/>
    <property type="project" value="TreeGrafter"/>
</dbReference>
<dbReference type="GO" id="GO:0009696">
    <property type="term" value="P:salicylic acid metabolic process"/>
    <property type="evidence" value="ECO:0007669"/>
    <property type="project" value="TreeGrafter"/>
</dbReference>
<dbReference type="Pfam" id="PF12697">
    <property type="entry name" value="Abhydrolase_6"/>
    <property type="match status" value="1"/>
</dbReference>
<keyword evidence="4" id="KW-1185">Reference proteome</keyword>
<reference evidence="3" key="2">
    <citation type="submission" date="2018-05" db="EMBL/GenBank/DDBJ databases">
        <title>OgluRS3 (Oryza glumaepatula Reference Sequence Version 3).</title>
        <authorList>
            <person name="Zhang J."/>
            <person name="Kudrna D."/>
            <person name="Lee S."/>
            <person name="Talag J."/>
            <person name="Welchert J."/>
            <person name="Wing R.A."/>
        </authorList>
    </citation>
    <scope>NUCLEOTIDE SEQUENCE [LARGE SCALE GENOMIC DNA]</scope>
</reference>
<dbReference type="PANTHER" id="PTHR10992:SF938">
    <property type="entry name" value="OS05G0370700 PROTEIN"/>
    <property type="match status" value="1"/>
</dbReference>
<feature type="domain" description="AB hydrolase-1" evidence="2">
    <location>
        <begin position="33"/>
        <end position="285"/>
    </location>
</feature>
<dbReference type="Proteomes" id="UP000026961">
    <property type="component" value="Chromosome 5"/>
</dbReference>
<organism evidence="3">
    <name type="scientific">Oryza glumipatula</name>
    <dbReference type="NCBI Taxonomy" id="40148"/>
    <lineage>
        <taxon>Eukaryota</taxon>
        <taxon>Viridiplantae</taxon>
        <taxon>Streptophyta</taxon>
        <taxon>Embryophyta</taxon>
        <taxon>Tracheophyta</taxon>
        <taxon>Spermatophyta</taxon>
        <taxon>Magnoliopsida</taxon>
        <taxon>Liliopsida</taxon>
        <taxon>Poales</taxon>
        <taxon>Poaceae</taxon>
        <taxon>BOP clade</taxon>
        <taxon>Oryzoideae</taxon>
        <taxon>Oryzeae</taxon>
        <taxon>Oryzinae</taxon>
        <taxon>Oryza</taxon>
    </lineage>
</organism>
<feature type="compositionally biased region" description="Gly residues" evidence="1">
    <location>
        <begin position="8"/>
        <end position="20"/>
    </location>
</feature>
<dbReference type="SUPFAM" id="SSF53474">
    <property type="entry name" value="alpha/beta-Hydrolases"/>
    <property type="match status" value="1"/>
</dbReference>